<evidence type="ECO:0000259" key="9">
    <source>
        <dbReference type="Pfam" id="PF00361"/>
    </source>
</evidence>
<gene>
    <name evidence="10" type="ORF">G4Z02_09400</name>
</gene>
<feature type="transmembrane region" description="Helical" evidence="8">
    <location>
        <begin position="141"/>
        <end position="163"/>
    </location>
</feature>
<keyword evidence="5 8" id="KW-1133">Transmembrane helix</keyword>
<evidence type="ECO:0000256" key="3">
    <source>
        <dbReference type="ARBA" id="ARBA00022475"/>
    </source>
</evidence>
<evidence type="ECO:0000256" key="4">
    <source>
        <dbReference type="ARBA" id="ARBA00022692"/>
    </source>
</evidence>
<dbReference type="GO" id="GO:0005886">
    <property type="term" value="C:plasma membrane"/>
    <property type="evidence" value="ECO:0007669"/>
    <property type="project" value="UniProtKB-SubCell"/>
</dbReference>
<feature type="transmembrane region" description="Helical" evidence="8">
    <location>
        <begin position="276"/>
        <end position="296"/>
    </location>
</feature>
<dbReference type="Proteomes" id="UP000514720">
    <property type="component" value="Chromosome"/>
</dbReference>
<accession>A0A7L7KUJ0</accession>
<evidence type="ECO:0000313" key="11">
    <source>
        <dbReference type="Proteomes" id="UP000514720"/>
    </source>
</evidence>
<dbReference type="PANTHER" id="PTHR42703:SF1">
    <property type="entry name" value="NA(+)_H(+) ANTIPORTER SUBUNIT D1"/>
    <property type="match status" value="1"/>
</dbReference>
<evidence type="ECO:0000256" key="6">
    <source>
        <dbReference type="ARBA" id="ARBA00023136"/>
    </source>
</evidence>
<keyword evidence="4 7" id="KW-0812">Transmembrane</keyword>
<evidence type="ECO:0000256" key="8">
    <source>
        <dbReference type="SAM" id="Phobius"/>
    </source>
</evidence>
<dbReference type="EMBL" id="CP048914">
    <property type="protein sequence ID" value="QMS85952.1"/>
    <property type="molecule type" value="Genomic_DNA"/>
</dbReference>
<feature type="domain" description="NADH:quinone oxidoreductase/Mrp antiporter transmembrane" evidence="9">
    <location>
        <begin position="109"/>
        <end position="390"/>
    </location>
</feature>
<dbReference type="InterPro" id="IPR001750">
    <property type="entry name" value="ND/Mrp_TM"/>
</dbReference>
<comment type="subcellular location">
    <subcellularLocation>
        <location evidence="1">Cell membrane</location>
        <topology evidence="1">Multi-pass membrane protein</topology>
    </subcellularLocation>
    <subcellularLocation>
        <location evidence="7">Membrane</location>
        <topology evidence="7">Multi-pass membrane protein</topology>
    </subcellularLocation>
</comment>
<feature type="transmembrane region" description="Helical" evidence="8">
    <location>
        <begin position="217"/>
        <end position="242"/>
    </location>
</feature>
<keyword evidence="6 8" id="KW-0472">Membrane</keyword>
<dbReference type="KEGG" id="xcl:G4Z02_09400"/>
<dbReference type="PANTHER" id="PTHR42703">
    <property type="entry name" value="NADH DEHYDROGENASE"/>
    <property type="match status" value="1"/>
</dbReference>
<keyword evidence="10" id="KW-0830">Ubiquinone</keyword>
<evidence type="ECO:0000313" key="10">
    <source>
        <dbReference type="EMBL" id="QMS85952.1"/>
    </source>
</evidence>
<feature type="transmembrane region" description="Helical" evidence="8">
    <location>
        <begin position="105"/>
        <end position="129"/>
    </location>
</feature>
<feature type="transmembrane region" description="Helical" evidence="8">
    <location>
        <begin position="30"/>
        <end position="48"/>
    </location>
</feature>
<dbReference type="InterPro" id="IPR050586">
    <property type="entry name" value="CPA3_Na-H_Antiporter_D"/>
</dbReference>
<feature type="transmembrane region" description="Helical" evidence="8">
    <location>
        <begin position="68"/>
        <end position="85"/>
    </location>
</feature>
<protein>
    <submittedName>
        <fullName evidence="10">NADH-ubiquinone oxidoreductase</fullName>
    </submittedName>
</protein>
<comment type="similarity">
    <text evidence="2">Belongs to the CPA3 antiporters (TC 2.A.63) subunit D family.</text>
</comment>
<feature type="transmembrane region" description="Helical" evidence="8">
    <location>
        <begin position="175"/>
        <end position="196"/>
    </location>
</feature>
<feature type="transmembrane region" description="Helical" evidence="8">
    <location>
        <begin position="379"/>
        <end position="397"/>
    </location>
</feature>
<evidence type="ECO:0000256" key="1">
    <source>
        <dbReference type="ARBA" id="ARBA00004651"/>
    </source>
</evidence>
<evidence type="ECO:0000256" key="5">
    <source>
        <dbReference type="ARBA" id="ARBA00022989"/>
    </source>
</evidence>
<evidence type="ECO:0000256" key="7">
    <source>
        <dbReference type="RuleBase" id="RU000320"/>
    </source>
</evidence>
<feature type="transmembrane region" description="Helical" evidence="8">
    <location>
        <begin position="418"/>
        <end position="441"/>
    </location>
</feature>
<name>A0A7L7KUJ0_9MOLU</name>
<dbReference type="RefSeq" id="WP_258877766.1">
    <property type="nucleotide sequence ID" value="NZ_CP048914.1"/>
</dbReference>
<dbReference type="AlphaFoldDB" id="A0A7L7KUJ0"/>
<proteinExistence type="inferred from homology"/>
<organism evidence="10 11">
    <name type="scientific">Candidatus Xianfuyuplasma coldseepsis</name>
    <dbReference type="NCBI Taxonomy" id="2782163"/>
    <lineage>
        <taxon>Bacteria</taxon>
        <taxon>Bacillati</taxon>
        <taxon>Mycoplasmatota</taxon>
        <taxon>Mollicutes</taxon>
        <taxon>Candidatus Izemoplasmatales</taxon>
        <taxon>Candidatus Izemoplasmataceae</taxon>
        <taxon>Candidatus Xianfuyuplasma</taxon>
    </lineage>
</organism>
<dbReference type="Pfam" id="PF00361">
    <property type="entry name" value="Proton_antipo_M"/>
    <property type="match status" value="1"/>
</dbReference>
<evidence type="ECO:0000256" key="2">
    <source>
        <dbReference type="ARBA" id="ARBA00005346"/>
    </source>
</evidence>
<sequence>MSAVLFIAIPLLAAFLSILSKKVAPYLMLIVSAALVVLLTVVPQETILIGGYQSPWGIVLVLDQYSQIALYVTNIAFFLIAAMNFCDYKKMGTILLVALAGLNGLLLTGDLFNLFVFLEIAGISAYLISSTNKKPLHTFHYLVAGTVGSSLYLLGLIILYNMFGTLNMADMADALVGVNPVLVAFPFLLMFIGLGVEAKLVPFNAWVKGILGHANTLSGPMIAGVYAGASLFVFGRLLTSVFVLSDQLMLIVSVVVGFSILAGEAMAYASTKARQVLLFSSIAQAGIAVLMFVYGFALIGVLFVTLNVFSKLVLFTVIAQMSAQTGSDEIADLRGVFAANKWVGAGFSAVVLSVLGLPLFAGFLVKLSILEALFAADNLLFPAIILLSSVVEGVYFIKMLVSFWYSKKEAPKLSFTKLQVYVILVIAGILVVFGSYVQLYFDVIASIGGGI</sequence>
<reference evidence="10 11" key="1">
    <citation type="submission" date="2020-02" db="EMBL/GenBank/DDBJ databases">
        <authorList>
            <person name="Zheng R.K."/>
            <person name="Sun C.M."/>
        </authorList>
    </citation>
    <scope>NUCLEOTIDE SEQUENCE [LARGE SCALE GENOMIC DNA]</scope>
    <source>
        <strain evidence="11">zrk13</strain>
    </source>
</reference>
<feature type="transmembrane region" description="Helical" evidence="8">
    <location>
        <begin position="248"/>
        <end position="269"/>
    </location>
</feature>
<feature type="transmembrane region" description="Helical" evidence="8">
    <location>
        <begin position="342"/>
        <end position="367"/>
    </location>
</feature>
<keyword evidence="3" id="KW-1003">Cell membrane</keyword>
<keyword evidence="11" id="KW-1185">Reference proteome</keyword>